<evidence type="ECO:0000256" key="5">
    <source>
        <dbReference type="ARBA" id="ARBA00022481"/>
    </source>
</evidence>
<comment type="catalytic activity">
    <reaction evidence="21">
        <text>hexan-3-one + NADPH + O2 + H(+) = propyl propanoate + NADP(+) + H2O</text>
        <dbReference type="Rhea" id="RHEA:54848"/>
        <dbReference type="ChEBI" id="CHEBI:15377"/>
        <dbReference type="ChEBI" id="CHEBI:15378"/>
        <dbReference type="ChEBI" id="CHEBI:15379"/>
        <dbReference type="ChEBI" id="CHEBI:57783"/>
        <dbReference type="ChEBI" id="CHEBI:58349"/>
        <dbReference type="ChEBI" id="CHEBI:89828"/>
        <dbReference type="ChEBI" id="CHEBI:89891"/>
    </reaction>
    <physiologicalReaction direction="left-to-right" evidence="21">
        <dbReference type="Rhea" id="RHEA:54849"/>
    </physiologicalReaction>
</comment>
<evidence type="ECO:0000256" key="14">
    <source>
        <dbReference type="ARBA" id="ARBA00023002"/>
    </source>
</evidence>
<dbReference type="GO" id="GO:0016174">
    <property type="term" value="F:NAD(P)H oxidase H2O2-forming activity"/>
    <property type="evidence" value="ECO:0007669"/>
    <property type="project" value="UniProtKB-EC"/>
</dbReference>
<comment type="function">
    <text evidence="19">Broad spectrum monooxygenase that catalyzes the oxygenation of a wide variety of nitrogen- and sulfur-containing compounds including xenobiotics. Catalyzes the S-oxygenation of hypotaurine to produce taurine, an organic osmolyte involved in cell volume regulation as well as a variety of cytoprotective and developmental processes. In vitro, catalyzes the N-oxygenation of trimethylamine (TMA) to produce trimethylamine N-oxide (TMAO) and could therefore participate to the detoxification of this compound that is generated by the action of gut microbiota from dietary precursors such as choline, choline containing compounds, betaine or L-carnitine.</text>
</comment>
<evidence type="ECO:0000313" key="34">
    <source>
        <dbReference type="EMBL" id="KAG8436518.1"/>
    </source>
</evidence>
<keyword evidence="35" id="KW-1185">Reference proteome</keyword>
<comment type="catalytic activity">
    <reaction evidence="22">
        <text>heptan-2-one + NADPH + O2 + H(+) = pentyl acetate + NADP(+) + H2O</text>
        <dbReference type="Rhea" id="RHEA:54836"/>
        <dbReference type="ChEBI" id="CHEBI:5672"/>
        <dbReference type="ChEBI" id="CHEBI:15377"/>
        <dbReference type="ChEBI" id="CHEBI:15378"/>
        <dbReference type="ChEBI" id="CHEBI:15379"/>
        <dbReference type="ChEBI" id="CHEBI:57783"/>
        <dbReference type="ChEBI" id="CHEBI:58349"/>
        <dbReference type="ChEBI" id="CHEBI:87362"/>
    </reaction>
    <physiologicalReaction direction="left-to-right" evidence="22">
        <dbReference type="Rhea" id="RHEA:54837"/>
    </physiologicalReaction>
</comment>
<evidence type="ECO:0000256" key="20">
    <source>
        <dbReference type="ARBA" id="ARBA00047338"/>
    </source>
</evidence>
<comment type="subcellular location">
    <subcellularLocation>
        <location evidence="2">Endoplasmic reticulum membrane</location>
        <topology evidence="2">Single-pass membrane protein</topology>
    </subcellularLocation>
    <subcellularLocation>
        <location evidence="3">Microsome membrane</location>
    </subcellularLocation>
</comment>
<dbReference type="Pfam" id="PF00743">
    <property type="entry name" value="FMO-like"/>
    <property type="match status" value="1"/>
</dbReference>
<evidence type="ECO:0000256" key="16">
    <source>
        <dbReference type="ARBA" id="ARBA00023098"/>
    </source>
</evidence>
<dbReference type="GO" id="GO:0050660">
    <property type="term" value="F:flavin adenine dinucleotide binding"/>
    <property type="evidence" value="ECO:0007669"/>
    <property type="project" value="InterPro"/>
</dbReference>
<comment type="catalytic activity">
    <reaction evidence="27">
        <text>trimethylamine + NADPH + O2 = trimethylamine N-oxide + NADP(+) + H2O</text>
        <dbReference type="Rhea" id="RHEA:31979"/>
        <dbReference type="ChEBI" id="CHEBI:15377"/>
        <dbReference type="ChEBI" id="CHEBI:15379"/>
        <dbReference type="ChEBI" id="CHEBI:15724"/>
        <dbReference type="ChEBI" id="CHEBI:57783"/>
        <dbReference type="ChEBI" id="CHEBI:58349"/>
        <dbReference type="ChEBI" id="CHEBI:58389"/>
        <dbReference type="EC" id="1.14.13.148"/>
    </reaction>
    <physiologicalReaction direction="left-to-right" evidence="27">
        <dbReference type="Rhea" id="RHEA:31980"/>
    </physiologicalReaction>
</comment>
<dbReference type="PIRSF" id="PIRSF000332">
    <property type="entry name" value="FMO"/>
    <property type="match status" value="1"/>
</dbReference>
<evidence type="ECO:0000256" key="24">
    <source>
        <dbReference type="ARBA" id="ARBA00047864"/>
    </source>
</evidence>
<evidence type="ECO:0000256" key="7">
    <source>
        <dbReference type="ARBA" id="ARBA00022630"/>
    </source>
</evidence>
<dbReference type="GO" id="GO:0005789">
    <property type="term" value="C:endoplasmic reticulum membrane"/>
    <property type="evidence" value="ECO:0007669"/>
    <property type="project" value="UniProtKB-SubCell"/>
</dbReference>
<accession>A0A8T2IZQ7</accession>
<comment type="cofactor">
    <cofactor evidence="1 33">
        <name>FAD</name>
        <dbReference type="ChEBI" id="CHEBI:57692"/>
    </cofactor>
</comment>
<sequence length="427" mass="48630">MVKTVAVVGAGASGLAAIKCCIDEGLEPVCFERSEDIGGLWRFTNIPEDGRASIYKSVIINTSKEMMCFSDFPIPEDFPNYMHNAKIMEYFYMYAEKFSLMKFIQFKTNVCSIRKNLDFPSNGQWIVTTEKEGKQNTNIFDAILICSGHHTIPHLPLTCFPGIEMFKGQYIHSRDYKTPDDFRDKRILVVGIGNSGVDIAVELSWMAKQVFLSTRRGAWILNRVSNNGYPVDIIYFCRYLYFADKVLPSCFINYITERIVNERFDHGNFGLLPKHRFYSQHPTVNDELPNRIISGRVKIKSNVKKFRKSDVVFEDGTVEKDIDVVIFATGYSFTFPFCDESVLSVTDNNISLYKNIFPLCLNKNTMAVIGLIQPLGAIMPVSEQQARLATRVFKGLVKLPSAQTMIADVELKKQKIANRYDGEFISR</sequence>
<dbReference type="PANTHER" id="PTHR23023">
    <property type="entry name" value="DIMETHYLANILINE MONOOXYGENASE"/>
    <property type="match status" value="1"/>
</dbReference>
<dbReference type="InterPro" id="IPR020946">
    <property type="entry name" value="Flavin_mOase-like"/>
</dbReference>
<comment type="catalytic activity">
    <reaction evidence="26">
        <text>hypotaurine + NADPH + O2 + H(+) = taurine + NADP(+) + H2O</text>
        <dbReference type="Rhea" id="RHEA:69819"/>
        <dbReference type="ChEBI" id="CHEBI:15377"/>
        <dbReference type="ChEBI" id="CHEBI:15378"/>
        <dbReference type="ChEBI" id="CHEBI:15379"/>
        <dbReference type="ChEBI" id="CHEBI:57783"/>
        <dbReference type="ChEBI" id="CHEBI:57853"/>
        <dbReference type="ChEBI" id="CHEBI:58349"/>
        <dbReference type="ChEBI" id="CHEBI:507393"/>
        <dbReference type="EC" id="1.14.13.8"/>
    </reaction>
    <physiologicalReaction direction="left-to-right" evidence="26">
        <dbReference type="Rhea" id="RHEA:69820"/>
    </physiologicalReaction>
</comment>
<keyword evidence="7 33" id="KW-0285">Flavoprotein</keyword>
<comment type="catalytic activity">
    <reaction evidence="25">
        <text>hexan-3-one + NADPH + O2 + H(+) = ethyl butanoate + NADP(+) + H2O</text>
        <dbReference type="Rhea" id="RHEA:54844"/>
        <dbReference type="ChEBI" id="CHEBI:15377"/>
        <dbReference type="ChEBI" id="CHEBI:15378"/>
        <dbReference type="ChEBI" id="CHEBI:15379"/>
        <dbReference type="ChEBI" id="CHEBI:57783"/>
        <dbReference type="ChEBI" id="CHEBI:58349"/>
        <dbReference type="ChEBI" id="CHEBI:88764"/>
        <dbReference type="ChEBI" id="CHEBI:89891"/>
    </reaction>
    <physiologicalReaction direction="left-to-right" evidence="25">
        <dbReference type="Rhea" id="RHEA:54845"/>
    </physiologicalReaction>
</comment>
<evidence type="ECO:0000256" key="22">
    <source>
        <dbReference type="ARBA" id="ARBA00047574"/>
    </source>
</evidence>
<evidence type="ECO:0000256" key="29">
    <source>
        <dbReference type="ARBA" id="ARBA00048989"/>
    </source>
</evidence>
<evidence type="ECO:0000256" key="13">
    <source>
        <dbReference type="ARBA" id="ARBA00022989"/>
    </source>
</evidence>
<comment type="catalytic activity">
    <reaction evidence="32">
        <text>octan-3-one + NADPH + O2 + H(+) = pentyl propanoate + NADP(+) + H2O</text>
        <dbReference type="Rhea" id="RHEA:54840"/>
        <dbReference type="ChEBI" id="CHEBI:15377"/>
        <dbReference type="ChEBI" id="CHEBI:15378"/>
        <dbReference type="ChEBI" id="CHEBI:15379"/>
        <dbReference type="ChEBI" id="CHEBI:57783"/>
        <dbReference type="ChEBI" id="CHEBI:58349"/>
        <dbReference type="ChEBI" id="CHEBI:80946"/>
        <dbReference type="ChEBI" id="CHEBI:87373"/>
    </reaction>
    <physiologicalReaction direction="left-to-right" evidence="32">
        <dbReference type="Rhea" id="RHEA:54841"/>
    </physiologicalReaction>
</comment>
<dbReference type="AlphaFoldDB" id="A0A8T2IZQ7"/>
<evidence type="ECO:0000256" key="9">
    <source>
        <dbReference type="ARBA" id="ARBA00022824"/>
    </source>
</evidence>
<keyword evidence="9" id="KW-0256">Endoplasmic reticulum</keyword>
<dbReference type="GO" id="GO:0006629">
    <property type="term" value="P:lipid metabolic process"/>
    <property type="evidence" value="ECO:0007669"/>
    <property type="project" value="UniProtKB-KW"/>
</dbReference>
<evidence type="ECO:0000256" key="3">
    <source>
        <dbReference type="ARBA" id="ARBA00004524"/>
    </source>
</evidence>
<comment type="catalytic activity">
    <reaction evidence="29">
        <text>(2E)-geranial + NADPH + O2 + H(+) = (1E)-2,6-dimethylhepta-1,5-dien-1-yl formate + NADP(+) + H2O</text>
        <dbReference type="Rhea" id="RHEA:54860"/>
        <dbReference type="ChEBI" id="CHEBI:15377"/>
        <dbReference type="ChEBI" id="CHEBI:15378"/>
        <dbReference type="ChEBI" id="CHEBI:15379"/>
        <dbReference type="ChEBI" id="CHEBI:16980"/>
        <dbReference type="ChEBI" id="CHEBI:57783"/>
        <dbReference type="ChEBI" id="CHEBI:58349"/>
        <dbReference type="ChEBI" id="CHEBI:138375"/>
    </reaction>
    <physiologicalReaction direction="left-to-right" evidence="29">
        <dbReference type="Rhea" id="RHEA:54861"/>
    </physiologicalReaction>
</comment>
<evidence type="ECO:0000256" key="2">
    <source>
        <dbReference type="ARBA" id="ARBA00004389"/>
    </source>
</evidence>
<evidence type="ECO:0000256" key="32">
    <source>
        <dbReference type="ARBA" id="ARBA00049475"/>
    </source>
</evidence>
<name>A0A8T2IZQ7_9PIPI</name>
<dbReference type="FunFam" id="3.50.50.60:FF:000159">
    <property type="entry name" value="Dimethylaniline monooxygenase [N-oxide-forming]"/>
    <property type="match status" value="1"/>
</dbReference>
<evidence type="ECO:0000256" key="4">
    <source>
        <dbReference type="ARBA" id="ARBA00009183"/>
    </source>
</evidence>
<evidence type="ECO:0000256" key="11">
    <source>
        <dbReference type="ARBA" id="ARBA00022848"/>
    </source>
</evidence>
<evidence type="ECO:0000256" key="8">
    <source>
        <dbReference type="ARBA" id="ARBA00022692"/>
    </source>
</evidence>
<comment type="catalytic activity">
    <reaction evidence="24">
        <text>NADPH + O2 + H(+) = H2O2 + NADP(+)</text>
        <dbReference type="Rhea" id="RHEA:11260"/>
        <dbReference type="ChEBI" id="CHEBI:15378"/>
        <dbReference type="ChEBI" id="CHEBI:15379"/>
        <dbReference type="ChEBI" id="CHEBI:16240"/>
        <dbReference type="ChEBI" id="CHEBI:57783"/>
        <dbReference type="ChEBI" id="CHEBI:58349"/>
        <dbReference type="EC" id="1.6.3.1"/>
    </reaction>
    <physiologicalReaction direction="left-to-right" evidence="24">
        <dbReference type="Rhea" id="RHEA:11261"/>
    </physiologicalReaction>
</comment>
<dbReference type="GO" id="GO:0004499">
    <property type="term" value="F:N,N-dimethylaniline monooxygenase activity"/>
    <property type="evidence" value="ECO:0007669"/>
    <property type="project" value="InterPro"/>
</dbReference>
<evidence type="ECO:0000256" key="1">
    <source>
        <dbReference type="ARBA" id="ARBA00001974"/>
    </source>
</evidence>
<dbReference type="GO" id="GO:0034899">
    <property type="term" value="F:trimethylamine monooxygenase activity"/>
    <property type="evidence" value="ECO:0007669"/>
    <property type="project" value="UniProtKB-EC"/>
</dbReference>
<evidence type="ECO:0000256" key="27">
    <source>
        <dbReference type="ARBA" id="ARBA00048088"/>
    </source>
</evidence>
<comment type="catalytic activity">
    <reaction evidence="28">
        <text>octan-3-one + NADPH + O2 + H(+) = ethyl hexanoate + NADP(+) + H2O</text>
        <dbReference type="Rhea" id="RHEA:54856"/>
        <dbReference type="ChEBI" id="CHEBI:15377"/>
        <dbReference type="ChEBI" id="CHEBI:15378"/>
        <dbReference type="ChEBI" id="CHEBI:15379"/>
        <dbReference type="ChEBI" id="CHEBI:57783"/>
        <dbReference type="ChEBI" id="CHEBI:58349"/>
        <dbReference type="ChEBI" id="CHEBI:80946"/>
        <dbReference type="ChEBI" id="CHEBI:86055"/>
    </reaction>
    <physiologicalReaction direction="left-to-right" evidence="28">
        <dbReference type="Rhea" id="RHEA:54857"/>
    </physiologicalReaction>
</comment>
<evidence type="ECO:0000256" key="15">
    <source>
        <dbReference type="ARBA" id="ARBA00023033"/>
    </source>
</evidence>
<dbReference type="InterPro" id="IPR000960">
    <property type="entry name" value="Flavin_mOase"/>
</dbReference>
<evidence type="ECO:0000256" key="21">
    <source>
        <dbReference type="ARBA" id="ARBA00047426"/>
    </source>
</evidence>
<keyword evidence="14 33" id="KW-0560">Oxidoreductase</keyword>
<dbReference type="InterPro" id="IPR002257">
    <property type="entry name" value="Flavin_mOase_5"/>
</dbReference>
<dbReference type="PRINTS" id="PR00370">
    <property type="entry name" value="FMOXYGENASE"/>
</dbReference>
<comment type="caution">
    <text evidence="34">The sequence shown here is derived from an EMBL/GenBank/DDBJ whole genome shotgun (WGS) entry which is preliminary data.</text>
</comment>
<evidence type="ECO:0000256" key="28">
    <source>
        <dbReference type="ARBA" id="ARBA00048459"/>
    </source>
</evidence>
<keyword evidence="10 33" id="KW-0274">FAD</keyword>
<dbReference type="InterPro" id="IPR050346">
    <property type="entry name" value="FMO-like"/>
</dbReference>
<evidence type="ECO:0000256" key="12">
    <source>
        <dbReference type="ARBA" id="ARBA00022857"/>
    </source>
</evidence>
<keyword evidence="16" id="KW-0443">Lipid metabolism</keyword>
<gene>
    <name evidence="34" type="ORF">GDO86_007574</name>
</gene>
<evidence type="ECO:0000256" key="17">
    <source>
        <dbReference type="ARBA" id="ARBA00023136"/>
    </source>
</evidence>
<dbReference type="OrthoDB" id="66881at2759"/>
<comment type="function">
    <text evidence="18">Acts as a Baeyer-Villiger monooxygenase on a broad range of substrates. Catalyzes the insertion of an oxygen atom into a carbon-carbon bond adjacent to a carbonyl, which converts ketones to esters. Active on diverse carbonyl compounds, whereas soft nucleophiles are mostly non- or poorly reactive. In contrast with other forms of FMO it is non- or poorly active on 'classical' substrates such as drugs, pesticides, and dietary components containing soft nucleophilic heteroatoms. Able to oxidize drug molecules bearing a carbonyl group on an aliphatic chain, such as nabumetone and pentoxifylline. Also, in the absence of substrates, shows slow but yet significant NADPH oxidase activity. Acts as a positive modulator of cholesterol biosynthesis as well as glucose homeostasis, promoting metabolic aging via pleiotropic effects.</text>
</comment>
<comment type="catalytic activity">
    <reaction evidence="30">
        <text>heptan-4-one + NADPH + O2 + H(+) = propyl butanoate + NADP(+) + H2O</text>
        <dbReference type="Rhea" id="RHEA:54852"/>
        <dbReference type="ChEBI" id="CHEBI:15377"/>
        <dbReference type="ChEBI" id="CHEBI:15378"/>
        <dbReference type="ChEBI" id="CHEBI:15379"/>
        <dbReference type="ChEBI" id="CHEBI:57783"/>
        <dbReference type="ChEBI" id="CHEBI:58349"/>
        <dbReference type="ChEBI" id="CHEBI:89484"/>
        <dbReference type="ChEBI" id="CHEBI:89719"/>
    </reaction>
    <physiologicalReaction direction="left-to-right" evidence="30">
        <dbReference type="Rhea" id="RHEA:54853"/>
    </physiologicalReaction>
</comment>
<evidence type="ECO:0000256" key="19">
    <source>
        <dbReference type="ARBA" id="ARBA00045957"/>
    </source>
</evidence>
<evidence type="ECO:0000313" key="35">
    <source>
        <dbReference type="Proteomes" id="UP000812440"/>
    </source>
</evidence>
<evidence type="ECO:0000256" key="6">
    <source>
        <dbReference type="ARBA" id="ARBA00022553"/>
    </source>
</evidence>
<reference evidence="34" key="1">
    <citation type="thesis" date="2020" institute="ProQuest LLC" country="789 East Eisenhower Parkway, Ann Arbor, MI, USA">
        <title>Comparative Genomics and Chromosome Evolution.</title>
        <authorList>
            <person name="Mudd A.B."/>
        </authorList>
    </citation>
    <scope>NUCLEOTIDE SEQUENCE</scope>
    <source>
        <strain evidence="34">Female2</strain>
        <tissue evidence="34">Blood</tissue>
    </source>
</reference>
<keyword evidence="17" id="KW-0472">Membrane</keyword>
<comment type="catalytic activity">
    <reaction evidence="31">
        <text>N,N-dimethylaniline + NADPH + O2 + H(+) = N,N-dimethylaniline N-oxide + NADP(+) + H2O</text>
        <dbReference type="Rhea" id="RHEA:24468"/>
        <dbReference type="ChEBI" id="CHEBI:15377"/>
        <dbReference type="ChEBI" id="CHEBI:15378"/>
        <dbReference type="ChEBI" id="CHEBI:15379"/>
        <dbReference type="ChEBI" id="CHEBI:16269"/>
        <dbReference type="ChEBI" id="CHEBI:17735"/>
        <dbReference type="ChEBI" id="CHEBI:57783"/>
        <dbReference type="ChEBI" id="CHEBI:58349"/>
        <dbReference type="EC" id="1.14.13.8"/>
    </reaction>
    <physiologicalReaction direction="left-to-right" evidence="31">
        <dbReference type="Rhea" id="RHEA:24469"/>
    </physiologicalReaction>
</comment>
<keyword evidence="13" id="KW-1133">Transmembrane helix</keyword>
<dbReference type="InterPro" id="IPR036188">
    <property type="entry name" value="FAD/NAD-bd_sf"/>
</dbReference>
<evidence type="ECO:0000256" key="33">
    <source>
        <dbReference type="RuleBase" id="RU361177"/>
    </source>
</evidence>
<dbReference type="Proteomes" id="UP000812440">
    <property type="component" value="Chromosome 4"/>
</dbReference>
<comment type="catalytic activity">
    <reaction evidence="20">
        <text>hypotaurine + NADH + O2 + H(+) = taurine + NAD(+) + H2O</text>
        <dbReference type="Rhea" id="RHEA:74111"/>
        <dbReference type="ChEBI" id="CHEBI:15377"/>
        <dbReference type="ChEBI" id="CHEBI:15378"/>
        <dbReference type="ChEBI" id="CHEBI:15379"/>
        <dbReference type="ChEBI" id="CHEBI:57540"/>
        <dbReference type="ChEBI" id="CHEBI:57853"/>
        <dbReference type="ChEBI" id="CHEBI:57945"/>
        <dbReference type="ChEBI" id="CHEBI:507393"/>
        <dbReference type="EC" id="1.14.13.8"/>
    </reaction>
    <physiologicalReaction direction="left-to-right" evidence="20">
        <dbReference type="Rhea" id="RHEA:74112"/>
    </physiologicalReaction>
</comment>
<keyword evidence="8" id="KW-0812">Transmembrane</keyword>
<keyword evidence="5" id="KW-0488">Methylation</keyword>
<comment type="similarity">
    <text evidence="4 33">Belongs to the FMO family.</text>
</comment>
<keyword evidence="12" id="KW-0521">NADP</keyword>
<evidence type="ECO:0000256" key="30">
    <source>
        <dbReference type="ARBA" id="ARBA00048990"/>
    </source>
</evidence>
<comment type="catalytic activity">
    <reaction evidence="23">
        <text>sulcatone + NADPH + O2 + H(+) = 4-methylpent-3-en-1-yl acetate + NADP(+) + H2O</text>
        <dbReference type="Rhea" id="RHEA:54864"/>
        <dbReference type="ChEBI" id="CHEBI:15377"/>
        <dbReference type="ChEBI" id="CHEBI:15378"/>
        <dbReference type="ChEBI" id="CHEBI:15379"/>
        <dbReference type="ChEBI" id="CHEBI:16310"/>
        <dbReference type="ChEBI" id="CHEBI:57783"/>
        <dbReference type="ChEBI" id="CHEBI:58349"/>
        <dbReference type="ChEBI" id="CHEBI:138373"/>
    </reaction>
    <physiologicalReaction direction="left-to-right" evidence="23">
        <dbReference type="Rhea" id="RHEA:54865"/>
    </physiologicalReaction>
</comment>
<dbReference type="Gene3D" id="3.50.50.60">
    <property type="entry name" value="FAD/NAD(P)-binding domain"/>
    <property type="match status" value="1"/>
</dbReference>
<dbReference type="PRINTS" id="PR01125">
    <property type="entry name" value="FMOXYGENASE5"/>
</dbReference>
<proteinExistence type="inferred from homology"/>
<dbReference type="EMBL" id="JAACNH010000007">
    <property type="protein sequence ID" value="KAG8436518.1"/>
    <property type="molecule type" value="Genomic_DNA"/>
</dbReference>
<evidence type="ECO:0000256" key="10">
    <source>
        <dbReference type="ARBA" id="ARBA00022827"/>
    </source>
</evidence>
<evidence type="ECO:0000256" key="31">
    <source>
        <dbReference type="ARBA" id="ARBA00049443"/>
    </source>
</evidence>
<dbReference type="EC" id="1.-.-.-" evidence="33"/>
<evidence type="ECO:0000256" key="25">
    <source>
        <dbReference type="ARBA" id="ARBA00047977"/>
    </source>
</evidence>
<evidence type="ECO:0000256" key="23">
    <source>
        <dbReference type="ARBA" id="ARBA00047855"/>
    </source>
</evidence>
<organism evidence="34 35">
    <name type="scientific">Hymenochirus boettgeri</name>
    <name type="common">Congo dwarf clawed frog</name>
    <dbReference type="NCBI Taxonomy" id="247094"/>
    <lineage>
        <taxon>Eukaryota</taxon>
        <taxon>Metazoa</taxon>
        <taxon>Chordata</taxon>
        <taxon>Craniata</taxon>
        <taxon>Vertebrata</taxon>
        <taxon>Euteleostomi</taxon>
        <taxon>Amphibia</taxon>
        <taxon>Batrachia</taxon>
        <taxon>Anura</taxon>
        <taxon>Pipoidea</taxon>
        <taxon>Pipidae</taxon>
        <taxon>Pipinae</taxon>
        <taxon>Hymenochirus</taxon>
    </lineage>
</organism>
<keyword evidence="15 33" id="KW-0503">Monooxygenase</keyword>
<dbReference type="SUPFAM" id="SSF51905">
    <property type="entry name" value="FAD/NAD(P)-binding domain"/>
    <property type="match status" value="2"/>
</dbReference>
<evidence type="ECO:0000256" key="18">
    <source>
        <dbReference type="ARBA" id="ARBA00045722"/>
    </source>
</evidence>
<dbReference type="GO" id="GO:0050661">
    <property type="term" value="F:NADP binding"/>
    <property type="evidence" value="ECO:0007669"/>
    <property type="project" value="InterPro"/>
</dbReference>
<protein>
    <recommendedName>
        <fullName evidence="33">Flavin-containing monooxygenase</fullName>
        <ecNumber evidence="33">1.-.-.-</ecNumber>
    </recommendedName>
</protein>
<keyword evidence="6" id="KW-0597">Phosphoprotein</keyword>
<keyword evidence="11" id="KW-0492">Microsome</keyword>
<evidence type="ECO:0000256" key="26">
    <source>
        <dbReference type="ARBA" id="ARBA00048041"/>
    </source>
</evidence>